<evidence type="ECO:0000256" key="2">
    <source>
        <dbReference type="SAM" id="MobiDB-lite"/>
    </source>
</evidence>
<dbReference type="EMBL" id="FNXT01000505">
    <property type="protein sequence ID" value="SZX64931.1"/>
    <property type="molecule type" value="Genomic_DNA"/>
</dbReference>
<evidence type="ECO:0000313" key="4">
    <source>
        <dbReference type="EMBL" id="SZX64931.1"/>
    </source>
</evidence>
<dbReference type="Proteomes" id="UP000256970">
    <property type="component" value="Unassembled WGS sequence"/>
</dbReference>
<feature type="region of interest" description="Disordered" evidence="2">
    <location>
        <begin position="1"/>
        <end position="31"/>
    </location>
</feature>
<sequence length="179" mass="19814">MTKDKKITSFFSKQQHAPQMPRSKSRQASIGDLKKVVRLPKAGMCADDEELNRLVDCLKTHSTSCCEASSNASDCSAAASSAAHDRCTTSSGSSSSSSTEQLVLSLRQLACYTISIEQLERMPLAKQVKALRQHADPDVQRLASRLVEKLRTELVQTTAIRRQKQRKESSSLRSMLQRS</sequence>
<dbReference type="PROSITE" id="PS51319">
    <property type="entry name" value="TFIIS_N"/>
    <property type="match status" value="1"/>
</dbReference>
<dbReference type="Pfam" id="PF08711">
    <property type="entry name" value="Med26"/>
    <property type="match status" value="1"/>
</dbReference>
<evidence type="ECO:0000256" key="1">
    <source>
        <dbReference type="PROSITE-ProRule" id="PRU00649"/>
    </source>
</evidence>
<name>A0A383VIA5_TETOB</name>
<reference evidence="4 5" key="1">
    <citation type="submission" date="2016-10" db="EMBL/GenBank/DDBJ databases">
        <authorList>
            <person name="Cai Z."/>
        </authorList>
    </citation>
    <scope>NUCLEOTIDE SEQUENCE [LARGE SCALE GENOMIC DNA]</scope>
</reference>
<proteinExistence type="predicted"/>
<evidence type="ECO:0000313" key="5">
    <source>
        <dbReference type="Proteomes" id="UP000256970"/>
    </source>
</evidence>
<dbReference type="InterPro" id="IPR035441">
    <property type="entry name" value="TFIIS/LEDGF_dom_sf"/>
</dbReference>
<dbReference type="InterPro" id="IPR017923">
    <property type="entry name" value="TFIIS_N"/>
</dbReference>
<dbReference type="GO" id="GO:0005634">
    <property type="term" value="C:nucleus"/>
    <property type="evidence" value="ECO:0007669"/>
    <property type="project" value="UniProtKB-SubCell"/>
</dbReference>
<evidence type="ECO:0000259" key="3">
    <source>
        <dbReference type="PROSITE" id="PS51319"/>
    </source>
</evidence>
<keyword evidence="5" id="KW-1185">Reference proteome</keyword>
<dbReference type="SUPFAM" id="SSF47676">
    <property type="entry name" value="Conserved domain common to transcription factors TFIIS, elongin A, CRSP70"/>
    <property type="match status" value="1"/>
</dbReference>
<dbReference type="AlphaFoldDB" id="A0A383VIA5"/>
<keyword evidence="1" id="KW-0539">Nucleus</keyword>
<protein>
    <recommendedName>
        <fullName evidence="3">TFIIS N-terminal domain-containing protein</fullName>
    </recommendedName>
</protein>
<accession>A0A383VIA5</accession>
<organism evidence="4 5">
    <name type="scientific">Tetradesmus obliquus</name>
    <name type="common">Green alga</name>
    <name type="synonym">Acutodesmus obliquus</name>
    <dbReference type="NCBI Taxonomy" id="3088"/>
    <lineage>
        <taxon>Eukaryota</taxon>
        <taxon>Viridiplantae</taxon>
        <taxon>Chlorophyta</taxon>
        <taxon>core chlorophytes</taxon>
        <taxon>Chlorophyceae</taxon>
        <taxon>CS clade</taxon>
        <taxon>Sphaeropleales</taxon>
        <taxon>Scenedesmaceae</taxon>
        <taxon>Tetradesmus</taxon>
    </lineage>
</organism>
<feature type="domain" description="TFIIS N-terminal" evidence="3">
    <location>
        <begin position="81"/>
        <end position="157"/>
    </location>
</feature>
<gene>
    <name evidence="4" type="ORF">BQ4739_LOCUS5406</name>
</gene>
<dbReference type="Gene3D" id="1.20.930.10">
    <property type="entry name" value="Conserved domain common to transcription factors TFIIS, elongin A, CRSP70"/>
    <property type="match status" value="1"/>
</dbReference>
<comment type="subcellular location">
    <subcellularLocation>
        <location evidence="1">Nucleus</location>
    </subcellularLocation>
</comment>